<reference evidence="2 4" key="2">
    <citation type="journal article" date="2013" name="Nature">
        <title>Insights into bilaterian evolution from three spiralian genomes.</title>
        <authorList>
            <person name="Simakov O."/>
            <person name="Marletaz F."/>
            <person name="Cho S.J."/>
            <person name="Edsinger-Gonzales E."/>
            <person name="Havlak P."/>
            <person name="Hellsten U."/>
            <person name="Kuo D.H."/>
            <person name="Larsson T."/>
            <person name="Lv J."/>
            <person name="Arendt D."/>
            <person name="Savage R."/>
            <person name="Osoegawa K."/>
            <person name="de Jong P."/>
            <person name="Grimwood J."/>
            <person name="Chapman J.A."/>
            <person name="Shapiro H."/>
            <person name="Aerts A."/>
            <person name="Otillar R.P."/>
            <person name="Terry A.Y."/>
            <person name="Boore J.L."/>
            <person name="Grigoriev I.V."/>
            <person name="Lindberg D.R."/>
            <person name="Seaver E.C."/>
            <person name="Weisblat D.A."/>
            <person name="Putnam N.H."/>
            <person name="Rokhsar D.S."/>
        </authorList>
    </citation>
    <scope>NUCLEOTIDE SEQUENCE</scope>
</reference>
<dbReference type="STRING" id="6412.T1ET84"/>
<dbReference type="HOGENOM" id="CLU_744488_0_0_1"/>
<dbReference type="Pfam" id="PF00168">
    <property type="entry name" value="C2"/>
    <property type="match status" value="1"/>
</dbReference>
<sequence length="372" mass="41774">MVGKTKKYTSNVKKKTLNPVWNEKCTIELPRDEELLEISVWDHDVFSRNDFIGCLSLSRKQLIDHSNDPQFDGWFKLEKVSQGSIQLKIRVFVNEMPAAEPNMTSSASQPSALHSNDLLASPLSSHRQLSSKFYNADATSSDENSPGANHLSNYQQVNALLASQHRGSPSAKCRLQNQINSRLKPLNNGSIRSLMNDSSSFRREHLRGSMKKVAALLSKAKSSKEELPTISSSLYKGITFEIYLIEGLPSVSQHLQCVVKLKSVQGGQRKKLLAKSSQFIPSDPMVMNFKFTVDERCGEKKESLLFISIKSGFFSHLAKVDFPLEAILPAKPEHKQSTLITVDNIQIHVNCSYQEILDGNDMSYKRSRKKSQ</sequence>
<dbReference type="PROSITE" id="PS50004">
    <property type="entry name" value="C2"/>
    <property type="match status" value="1"/>
</dbReference>
<dbReference type="PANTHER" id="PTHR46980:SF2">
    <property type="entry name" value="TRICALBIN-1-RELATED"/>
    <property type="match status" value="1"/>
</dbReference>
<accession>T1ET84</accession>
<evidence type="ECO:0000259" key="1">
    <source>
        <dbReference type="PROSITE" id="PS50004"/>
    </source>
</evidence>
<dbReference type="RefSeq" id="XP_009023170.1">
    <property type="nucleotide sequence ID" value="XM_009024922.1"/>
</dbReference>
<feature type="domain" description="C2" evidence="1">
    <location>
        <begin position="1"/>
        <end position="75"/>
    </location>
</feature>
<dbReference type="CTD" id="20199784"/>
<name>T1ET84_HELRO</name>
<evidence type="ECO:0000313" key="2">
    <source>
        <dbReference type="EMBL" id="ESN99310.1"/>
    </source>
</evidence>
<keyword evidence="4" id="KW-1185">Reference proteome</keyword>
<dbReference type="SUPFAM" id="SSF49562">
    <property type="entry name" value="C2 domain (Calcium/lipid-binding domain, CaLB)"/>
    <property type="match status" value="1"/>
</dbReference>
<dbReference type="Proteomes" id="UP000015101">
    <property type="component" value="Unassembled WGS sequence"/>
</dbReference>
<dbReference type="InterPro" id="IPR035892">
    <property type="entry name" value="C2_domain_sf"/>
</dbReference>
<dbReference type="eggNOG" id="KOG1030">
    <property type="taxonomic scope" value="Eukaryota"/>
</dbReference>
<dbReference type="AlphaFoldDB" id="T1ET84"/>
<dbReference type="Gene3D" id="2.60.40.150">
    <property type="entry name" value="C2 domain"/>
    <property type="match status" value="1"/>
</dbReference>
<reference evidence="3" key="3">
    <citation type="submission" date="2015-06" db="UniProtKB">
        <authorList>
            <consortium name="EnsemblMetazoa"/>
        </authorList>
    </citation>
    <scope>IDENTIFICATION</scope>
</reference>
<dbReference type="OrthoDB" id="270970at2759"/>
<dbReference type="InParanoid" id="T1ET84"/>
<evidence type="ECO:0000313" key="3">
    <source>
        <dbReference type="EnsemblMetazoa" id="HelroP162831"/>
    </source>
</evidence>
<dbReference type="EnsemblMetazoa" id="HelroT162831">
    <property type="protein sequence ID" value="HelroP162831"/>
    <property type="gene ID" value="HelroG162831"/>
</dbReference>
<dbReference type="SMART" id="SM00239">
    <property type="entry name" value="C2"/>
    <property type="match status" value="1"/>
</dbReference>
<dbReference type="InterPro" id="IPR000008">
    <property type="entry name" value="C2_dom"/>
</dbReference>
<dbReference type="KEGG" id="hro:HELRODRAFT_162831"/>
<dbReference type="PANTHER" id="PTHR46980">
    <property type="entry name" value="TRICALBIN-1-RELATED"/>
    <property type="match status" value="1"/>
</dbReference>
<dbReference type="GeneID" id="20199784"/>
<dbReference type="InterPro" id="IPR052455">
    <property type="entry name" value="Tricalbin_domain"/>
</dbReference>
<protein>
    <recommendedName>
        <fullName evidence="1">C2 domain-containing protein</fullName>
    </recommendedName>
</protein>
<gene>
    <name evidence="3" type="primary">20199784</name>
    <name evidence="2" type="ORF">HELRODRAFT_162831</name>
</gene>
<organism evidence="3 4">
    <name type="scientific">Helobdella robusta</name>
    <name type="common">Californian leech</name>
    <dbReference type="NCBI Taxonomy" id="6412"/>
    <lineage>
        <taxon>Eukaryota</taxon>
        <taxon>Metazoa</taxon>
        <taxon>Spiralia</taxon>
        <taxon>Lophotrochozoa</taxon>
        <taxon>Annelida</taxon>
        <taxon>Clitellata</taxon>
        <taxon>Hirudinea</taxon>
        <taxon>Rhynchobdellida</taxon>
        <taxon>Glossiphoniidae</taxon>
        <taxon>Helobdella</taxon>
    </lineage>
</organism>
<dbReference type="EMBL" id="AMQM01001196">
    <property type="status" value="NOT_ANNOTATED_CDS"/>
    <property type="molecule type" value="Genomic_DNA"/>
</dbReference>
<evidence type="ECO:0000313" key="4">
    <source>
        <dbReference type="Proteomes" id="UP000015101"/>
    </source>
</evidence>
<proteinExistence type="predicted"/>
<reference evidence="4" key="1">
    <citation type="submission" date="2012-12" db="EMBL/GenBank/DDBJ databases">
        <authorList>
            <person name="Hellsten U."/>
            <person name="Grimwood J."/>
            <person name="Chapman J.A."/>
            <person name="Shapiro H."/>
            <person name="Aerts A."/>
            <person name="Otillar R.P."/>
            <person name="Terry A.Y."/>
            <person name="Boore J.L."/>
            <person name="Simakov O."/>
            <person name="Marletaz F."/>
            <person name="Cho S.-J."/>
            <person name="Edsinger-Gonzales E."/>
            <person name="Havlak P."/>
            <person name="Kuo D.-H."/>
            <person name="Larsson T."/>
            <person name="Lv J."/>
            <person name="Arendt D."/>
            <person name="Savage R."/>
            <person name="Osoegawa K."/>
            <person name="de Jong P."/>
            <person name="Lindberg D.R."/>
            <person name="Seaver E.C."/>
            <person name="Weisblat D.A."/>
            <person name="Putnam N.H."/>
            <person name="Grigoriev I.V."/>
            <person name="Rokhsar D.S."/>
        </authorList>
    </citation>
    <scope>NUCLEOTIDE SEQUENCE</scope>
</reference>
<dbReference type="EMBL" id="KB097143">
    <property type="protein sequence ID" value="ESN99310.1"/>
    <property type="molecule type" value="Genomic_DNA"/>
</dbReference>